<sequence length="153" mass="17283">MPLIRLCRSCFSRTCSCADSNVCEKACPVDSQSSLSLLSSSIDSGFDDNGFNMRLYLRKHRNALIPYESSLRNDDDPKIREAVEYFYGPINDKRQRNVSNCSSDASYFSFPSQDSEYQSESESPICLGPPFRSSTQNNSHSLSSDNNNFKISW</sequence>
<dbReference type="AlphaFoldDB" id="A0A564YUP7"/>
<protein>
    <submittedName>
        <fullName evidence="2">Uncharacterized protein</fullName>
    </submittedName>
</protein>
<gene>
    <name evidence="2" type="ORF">WMSIL1_LOCUS9560</name>
</gene>
<keyword evidence="3" id="KW-1185">Reference proteome</keyword>
<evidence type="ECO:0000256" key="1">
    <source>
        <dbReference type="SAM" id="MobiDB-lite"/>
    </source>
</evidence>
<feature type="compositionally biased region" description="Low complexity" evidence="1">
    <location>
        <begin position="133"/>
        <end position="153"/>
    </location>
</feature>
<reference evidence="2 3" key="1">
    <citation type="submission" date="2019-07" db="EMBL/GenBank/DDBJ databases">
        <authorList>
            <person name="Jastrzebski P J."/>
            <person name="Paukszto L."/>
            <person name="Jastrzebski P J."/>
        </authorList>
    </citation>
    <scope>NUCLEOTIDE SEQUENCE [LARGE SCALE GENOMIC DNA]</scope>
    <source>
        <strain evidence="2 3">WMS-il1</strain>
    </source>
</reference>
<dbReference type="Proteomes" id="UP000321570">
    <property type="component" value="Unassembled WGS sequence"/>
</dbReference>
<name>A0A564YUP7_HYMDI</name>
<dbReference type="EMBL" id="CABIJS010000388">
    <property type="protein sequence ID" value="VUZ50739.1"/>
    <property type="molecule type" value="Genomic_DNA"/>
</dbReference>
<proteinExistence type="predicted"/>
<accession>A0A564YUP7</accession>
<feature type="region of interest" description="Disordered" evidence="1">
    <location>
        <begin position="129"/>
        <end position="153"/>
    </location>
</feature>
<organism evidence="2 3">
    <name type="scientific">Hymenolepis diminuta</name>
    <name type="common">Rat tapeworm</name>
    <dbReference type="NCBI Taxonomy" id="6216"/>
    <lineage>
        <taxon>Eukaryota</taxon>
        <taxon>Metazoa</taxon>
        <taxon>Spiralia</taxon>
        <taxon>Lophotrochozoa</taxon>
        <taxon>Platyhelminthes</taxon>
        <taxon>Cestoda</taxon>
        <taxon>Eucestoda</taxon>
        <taxon>Cyclophyllidea</taxon>
        <taxon>Hymenolepididae</taxon>
        <taxon>Hymenolepis</taxon>
    </lineage>
</organism>
<evidence type="ECO:0000313" key="3">
    <source>
        <dbReference type="Proteomes" id="UP000321570"/>
    </source>
</evidence>
<evidence type="ECO:0000313" key="2">
    <source>
        <dbReference type="EMBL" id="VUZ50739.1"/>
    </source>
</evidence>